<evidence type="ECO:0000256" key="2">
    <source>
        <dbReference type="ARBA" id="ARBA00023157"/>
    </source>
</evidence>
<dbReference type="InterPro" id="IPR003961">
    <property type="entry name" value="FN3_dom"/>
</dbReference>
<dbReference type="SUPFAM" id="SSF48726">
    <property type="entry name" value="Immunoglobulin"/>
    <property type="match status" value="3"/>
</dbReference>
<feature type="domain" description="Ig-like" evidence="3">
    <location>
        <begin position="72"/>
        <end position="165"/>
    </location>
</feature>
<dbReference type="Pfam" id="PF00047">
    <property type="entry name" value="ig"/>
    <property type="match status" value="1"/>
</dbReference>
<gene>
    <name evidence="5" type="ORF">KUTeg_020640</name>
</gene>
<dbReference type="PANTHER" id="PTHR44170">
    <property type="entry name" value="PROTEIN SIDEKICK"/>
    <property type="match status" value="1"/>
</dbReference>
<dbReference type="SMART" id="SM00408">
    <property type="entry name" value="IGc2"/>
    <property type="match status" value="3"/>
</dbReference>
<dbReference type="PROSITE" id="PS50853">
    <property type="entry name" value="FN3"/>
    <property type="match status" value="3"/>
</dbReference>
<feature type="domain" description="Fibronectin type-III" evidence="4">
    <location>
        <begin position="419"/>
        <end position="529"/>
    </location>
</feature>
<dbReference type="SMART" id="SM00060">
    <property type="entry name" value="FN3"/>
    <property type="match status" value="3"/>
</dbReference>
<comment type="caution">
    <text evidence="5">The sequence shown here is derived from an EMBL/GenBank/DDBJ whole genome shotgun (WGS) entry which is preliminary data.</text>
</comment>
<accession>A0ABQ9E8H9</accession>
<dbReference type="SUPFAM" id="SSF49265">
    <property type="entry name" value="Fibronectin type III"/>
    <property type="match status" value="2"/>
</dbReference>
<keyword evidence="1" id="KW-0677">Repeat</keyword>
<feature type="domain" description="Ig-like" evidence="3">
    <location>
        <begin position="332"/>
        <end position="415"/>
    </location>
</feature>
<evidence type="ECO:0000313" key="5">
    <source>
        <dbReference type="EMBL" id="KAJ8301653.1"/>
    </source>
</evidence>
<dbReference type="Pfam" id="PF13927">
    <property type="entry name" value="Ig_3"/>
    <property type="match status" value="1"/>
</dbReference>
<dbReference type="PANTHER" id="PTHR44170:SF6">
    <property type="entry name" value="CONTACTIN"/>
    <property type="match status" value="1"/>
</dbReference>
<sequence>MQLKMKSDLIFDVSYVEIIGGYGWTRVIATEALTLAYICEIPEKESWRIKKEDRDFTYGTAFSDPNLAPKGPKFFKQPANTEILGYTSLVYFECLASSLPSPKYEWFTSKNGSTEIITYKTDKRYTVTSGRLSIEKPSERIDSGNYWCTGENVYGKVMSAPAFLSFAYLGEFSNVDTANVNPLEYQGTVILCPNIPYRSSGASSVINAKIQDSFIQVFPRQPLVGQTITLECLAYGTGNVTIICNPEAAPYPEYMWLRNNVNMNLRPGDTSSRIRMLPNGNLLITNVQQSDEGFYTCRVKNNIGQAESSTKLIILSGTTLQQKPIQRDAQVNSTAFFPCRASYNPELDLIYSWLLNDNPIDFKKDTSYKMSSTTAEGDANTGGLYVRNVQYYHEGVYTCVARTSVDEARGSAKLNVLGPPGQPVGVILDKDPTVGPRAVRVQWTDGDEHGDTIQFYLIQGKTDYSKKWEFLRSNIRRQDTAIPGNVNKRTALVQNLKPGVAYQFRVIAINSYGIGQPSFPSGWKQIQPARPIKAVDYVGGGGGKVGNLFIYWTPLSAEDLNGDDIGYLVKWRMKRNVGEGDSKWEEQRVYGNARNFTTMVGANFFYLPYDVTVTAFNKNGTADAFTSAVVYSAEDMPVGVPRNVYAKPYNSTALTVHWNPVPNNRETMKGVLLGYKVNYWKRYGETEFQAIQAIFDNGDGHRKSAVIIGLQANEWYYVSVIAYNSAGNGPKTPQLYPTEVHVWSHGADSVFVTFRGVTSQKGEDPLRGYKIRYWKLNEDIRLARDIDVERANHGTIYGLKDGLVYRLRVWSDTNRHDSNRNPSWSPKINNNICI</sequence>
<dbReference type="Pfam" id="PF00041">
    <property type="entry name" value="fn3"/>
    <property type="match status" value="2"/>
</dbReference>
<name>A0ABQ9E8H9_TEGGR</name>
<dbReference type="InterPro" id="IPR036116">
    <property type="entry name" value="FN3_sf"/>
</dbReference>
<dbReference type="InterPro" id="IPR003598">
    <property type="entry name" value="Ig_sub2"/>
</dbReference>
<dbReference type="PROSITE" id="PS50835">
    <property type="entry name" value="IG_LIKE"/>
    <property type="match status" value="3"/>
</dbReference>
<dbReference type="InterPro" id="IPR013783">
    <property type="entry name" value="Ig-like_fold"/>
</dbReference>
<evidence type="ECO:0000259" key="3">
    <source>
        <dbReference type="PROSITE" id="PS50835"/>
    </source>
</evidence>
<dbReference type="Pfam" id="PF07679">
    <property type="entry name" value="I-set"/>
    <property type="match status" value="1"/>
</dbReference>
<dbReference type="InterPro" id="IPR036179">
    <property type="entry name" value="Ig-like_dom_sf"/>
</dbReference>
<evidence type="ECO:0008006" key="7">
    <source>
        <dbReference type="Google" id="ProtNLM"/>
    </source>
</evidence>
<dbReference type="InterPro" id="IPR007110">
    <property type="entry name" value="Ig-like_dom"/>
</dbReference>
<dbReference type="EMBL" id="JARBDR010000918">
    <property type="protein sequence ID" value="KAJ8301653.1"/>
    <property type="molecule type" value="Genomic_DNA"/>
</dbReference>
<keyword evidence="2" id="KW-1015">Disulfide bond</keyword>
<dbReference type="Gene3D" id="2.60.40.10">
    <property type="entry name" value="Immunoglobulins"/>
    <property type="match status" value="7"/>
</dbReference>
<evidence type="ECO:0000256" key="1">
    <source>
        <dbReference type="ARBA" id="ARBA00022737"/>
    </source>
</evidence>
<evidence type="ECO:0000259" key="4">
    <source>
        <dbReference type="PROSITE" id="PS50853"/>
    </source>
</evidence>
<dbReference type="InterPro" id="IPR013098">
    <property type="entry name" value="Ig_I-set"/>
</dbReference>
<organism evidence="5 6">
    <name type="scientific">Tegillarca granosa</name>
    <name type="common">Malaysian cockle</name>
    <name type="synonym">Anadara granosa</name>
    <dbReference type="NCBI Taxonomy" id="220873"/>
    <lineage>
        <taxon>Eukaryota</taxon>
        <taxon>Metazoa</taxon>
        <taxon>Spiralia</taxon>
        <taxon>Lophotrochozoa</taxon>
        <taxon>Mollusca</taxon>
        <taxon>Bivalvia</taxon>
        <taxon>Autobranchia</taxon>
        <taxon>Pteriomorphia</taxon>
        <taxon>Arcoida</taxon>
        <taxon>Arcoidea</taxon>
        <taxon>Arcidae</taxon>
        <taxon>Tegillarca</taxon>
    </lineage>
</organism>
<dbReference type="CDD" id="cd00063">
    <property type="entry name" value="FN3"/>
    <property type="match status" value="3"/>
</dbReference>
<reference evidence="5 6" key="1">
    <citation type="submission" date="2022-12" db="EMBL/GenBank/DDBJ databases">
        <title>Chromosome-level genome of Tegillarca granosa.</title>
        <authorList>
            <person name="Kim J."/>
        </authorList>
    </citation>
    <scope>NUCLEOTIDE SEQUENCE [LARGE SCALE GENOMIC DNA]</scope>
    <source>
        <strain evidence="5">Teg-2019</strain>
        <tissue evidence="5">Adductor muscle</tissue>
    </source>
</reference>
<dbReference type="InterPro" id="IPR003599">
    <property type="entry name" value="Ig_sub"/>
</dbReference>
<feature type="domain" description="Ig-like" evidence="3">
    <location>
        <begin position="225"/>
        <end position="313"/>
    </location>
</feature>
<evidence type="ECO:0000313" key="6">
    <source>
        <dbReference type="Proteomes" id="UP001217089"/>
    </source>
</evidence>
<feature type="domain" description="Fibronectin type-III" evidence="4">
    <location>
        <begin position="640"/>
        <end position="743"/>
    </location>
</feature>
<dbReference type="InterPro" id="IPR013151">
    <property type="entry name" value="Immunoglobulin_dom"/>
</dbReference>
<proteinExistence type="predicted"/>
<keyword evidence="6" id="KW-1185">Reference proteome</keyword>
<feature type="domain" description="Fibronectin type-III" evidence="4">
    <location>
        <begin position="531"/>
        <end position="635"/>
    </location>
</feature>
<dbReference type="Proteomes" id="UP001217089">
    <property type="component" value="Unassembled WGS sequence"/>
</dbReference>
<protein>
    <recommendedName>
        <fullName evidence="7">Contactin</fullName>
    </recommendedName>
</protein>
<dbReference type="SMART" id="SM00409">
    <property type="entry name" value="IG"/>
    <property type="match status" value="3"/>
</dbReference>